<comment type="caution">
    <text evidence="6">The sequence shown here is derived from an EMBL/GenBank/DDBJ whole genome shotgun (WGS) entry which is preliminary data.</text>
</comment>
<name>A0A0K9NUL1_ZOSMR</name>
<dbReference type="CDD" id="cd23767">
    <property type="entry name" value="IQCD"/>
    <property type="match status" value="1"/>
</dbReference>
<dbReference type="PANTHER" id="PTHR32295">
    <property type="entry name" value="IQ-DOMAIN 5-RELATED"/>
    <property type="match status" value="1"/>
</dbReference>
<dbReference type="Gene3D" id="1.20.5.190">
    <property type="match status" value="1"/>
</dbReference>
<organism evidence="6 7">
    <name type="scientific">Zostera marina</name>
    <name type="common">Eelgrass</name>
    <dbReference type="NCBI Taxonomy" id="29655"/>
    <lineage>
        <taxon>Eukaryota</taxon>
        <taxon>Viridiplantae</taxon>
        <taxon>Streptophyta</taxon>
        <taxon>Embryophyta</taxon>
        <taxon>Tracheophyta</taxon>
        <taxon>Spermatophyta</taxon>
        <taxon>Magnoliopsida</taxon>
        <taxon>Liliopsida</taxon>
        <taxon>Zosteraceae</taxon>
        <taxon>Zostera</taxon>
    </lineage>
</organism>
<proteinExistence type="inferred from homology"/>
<accession>A0A0K9NUL1</accession>
<dbReference type="OMA" id="KDECQLR"/>
<dbReference type="GO" id="GO:0005516">
    <property type="term" value="F:calmodulin binding"/>
    <property type="evidence" value="ECO:0007669"/>
    <property type="project" value="UniProtKB-KW"/>
</dbReference>
<keyword evidence="7" id="KW-1185">Reference proteome</keyword>
<dbReference type="Pfam" id="PF13178">
    <property type="entry name" value="DUF4005"/>
    <property type="match status" value="1"/>
</dbReference>
<feature type="compositionally biased region" description="Basic residues" evidence="4">
    <location>
        <begin position="230"/>
        <end position="241"/>
    </location>
</feature>
<sequence>MGKATRWLKGLFSTRKNKCAFSTNSSNMARKELGFAASTAGYVFFDGEVELREEEDNRRAIAMAAATAAVAEAAVAAAQAAAEVVRFANSGRASSHVSVGGIRIREVLAAVRIQSAFRGCLARRALKALRGLVKLQALVRGRMVRKQATETLRRMHALVKAQERARAFRLQDNTVWDSNSNHSNLVYVYDDTTSESKLKWLKNWMEEEAEEAMNGERNAKILEMDSGKPKIRNQHRRHHQNQNHDHCQQYSVSSDQNYSNSRSSFMTFPAASSVTSPSSVSTRQKYHRNTSSSSLPTGIKGGGPNYMTYTESSRAKSRSQSAPRQRSQSQHCIKRVSSTSFTKFASTKAYPGSRSLDKMGMSINT</sequence>
<evidence type="ECO:0000313" key="7">
    <source>
        <dbReference type="Proteomes" id="UP000036987"/>
    </source>
</evidence>
<reference evidence="7" key="1">
    <citation type="journal article" date="2016" name="Nature">
        <title>The genome of the seagrass Zostera marina reveals angiosperm adaptation to the sea.</title>
        <authorList>
            <person name="Olsen J.L."/>
            <person name="Rouze P."/>
            <person name="Verhelst B."/>
            <person name="Lin Y.-C."/>
            <person name="Bayer T."/>
            <person name="Collen J."/>
            <person name="Dattolo E."/>
            <person name="De Paoli E."/>
            <person name="Dittami S."/>
            <person name="Maumus F."/>
            <person name="Michel G."/>
            <person name="Kersting A."/>
            <person name="Lauritano C."/>
            <person name="Lohaus R."/>
            <person name="Toepel M."/>
            <person name="Tonon T."/>
            <person name="Vanneste K."/>
            <person name="Amirebrahimi M."/>
            <person name="Brakel J."/>
            <person name="Bostroem C."/>
            <person name="Chovatia M."/>
            <person name="Grimwood J."/>
            <person name="Jenkins J.W."/>
            <person name="Jueterbock A."/>
            <person name="Mraz A."/>
            <person name="Stam W.T."/>
            <person name="Tice H."/>
            <person name="Bornberg-Bauer E."/>
            <person name="Green P.J."/>
            <person name="Pearson G.A."/>
            <person name="Procaccini G."/>
            <person name="Duarte C.M."/>
            <person name="Schmutz J."/>
            <person name="Reusch T.B.H."/>
            <person name="Van de Peer Y."/>
        </authorList>
    </citation>
    <scope>NUCLEOTIDE SEQUENCE [LARGE SCALE GENOMIC DNA]</scope>
    <source>
        <strain evidence="7">cv. Finnish</strain>
    </source>
</reference>
<evidence type="ECO:0000259" key="5">
    <source>
        <dbReference type="Pfam" id="PF13178"/>
    </source>
</evidence>
<gene>
    <name evidence="6" type="ORF">ZOSMA_66G00450</name>
</gene>
<dbReference type="OrthoDB" id="685302at2759"/>
<evidence type="ECO:0000256" key="2">
    <source>
        <dbReference type="ARBA" id="ARBA00024341"/>
    </source>
</evidence>
<dbReference type="EMBL" id="LFYR01001757">
    <property type="protein sequence ID" value="KMZ59625.1"/>
    <property type="molecule type" value="Genomic_DNA"/>
</dbReference>
<protein>
    <recommendedName>
        <fullName evidence="5">DUF4005 domain-containing protein</fullName>
    </recommendedName>
</protein>
<keyword evidence="1" id="KW-0112">Calmodulin-binding</keyword>
<evidence type="ECO:0000256" key="3">
    <source>
        <dbReference type="ARBA" id="ARBA00024378"/>
    </source>
</evidence>
<dbReference type="InterPro" id="IPR025064">
    <property type="entry name" value="DUF4005"/>
</dbReference>
<dbReference type="PANTHER" id="PTHR32295:SF11">
    <property type="entry name" value="PROTEIN IQ-DOMAIN 22"/>
    <property type="match status" value="1"/>
</dbReference>
<dbReference type="Proteomes" id="UP000036987">
    <property type="component" value="Unassembled WGS sequence"/>
</dbReference>
<dbReference type="Pfam" id="PF00612">
    <property type="entry name" value="IQ"/>
    <property type="match status" value="2"/>
</dbReference>
<feature type="domain" description="DUF4005" evidence="5">
    <location>
        <begin position="260"/>
        <end position="335"/>
    </location>
</feature>
<feature type="region of interest" description="Disordered" evidence="4">
    <location>
        <begin position="230"/>
        <end position="334"/>
    </location>
</feature>
<dbReference type="AlphaFoldDB" id="A0A0K9NUL1"/>
<feature type="compositionally biased region" description="Low complexity" evidence="4">
    <location>
        <begin position="318"/>
        <end position="330"/>
    </location>
</feature>
<dbReference type="InterPro" id="IPR000048">
    <property type="entry name" value="IQ_motif_EF-hand-BS"/>
</dbReference>
<evidence type="ECO:0000256" key="4">
    <source>
        <dbReference type="SAM" id="MobiDB-lite"/>
    </source>
</evidence>
<dbReference type="SMART" id="SM00015">
    <property type="entry name" value="IQ"/>
    <property type="match status" value="2"/>
</dbReference>
<feature type="compositionally biased region" description="Low complexity" evidence="4">
    <location>
        <begin position="248"/>
        <end position="282"/>
    </location>
</feature>
<evidence type="ECO:0000313" key="6">
    <source>
        <dbReference type="EMBL" id="KMZ59625.1"/>
    </source>
</evidence>
<comment type="similarity">
    <text evidence="2">Belongs to the IQD family.</text>
</comment>
<comment type="subunit">
    <text evidence="3">Binds to multiple calmodulin (CaM) in the presence of Ca(2+) and CaM-like proteins.</text>
</comment>
<dbReference type="PROSITE" id="PS50096">
    <property type="entry name" value="IQ"/>
    <property type="match status" value="2"/>
</dbReference>
<evidence type="ECO:0000256" key="1">
    <source>
        <dbReference type="ARBA" id="ARBA00022860"/>
    </source>
</evidence>